<comment type="caution">
    <text evidence="2">The sequence shown here is derived from an EMBL/GenBank/DDBJ whole genome shotgun (WGS) entry which is preliminary data.</text>
</comment>
<name>A0A433T3A3_ELYCH</name>
<evidence type="ECO:0000313" key="2">
    <source>
        <dbReference type="EMBL" id="RUS76024.1"/>
    </source>
</evidence>
<dbReference type="Gene3D" id="1.10.1380.10">
    <property type="entry name" value="Neutral endopeptidase , domain2"/>
    <property type="match status" value="1"/>
</dbReference>
<evidence type="ECO:0000313" key="3">
    <source>
        <dbReference type="Proteomes" id="UP000271974"/>
    </source>
</evidence>
<organism evidence="2 3">
    <name type="scientific">Elysia chlorotica</name>
    <name type="common">Eastern emerald elysia</name>
    <name type="synonym">Sea slug</name>
    <dbReference type="NCBI Taxonomy" id="188477"/>
    <lineage>
        <taxon>Eukaryota</taxon>
        <taxon>Metazoa</taxon>
        <taxon>Spiralia</taxon>
        <taxon>Lophotrochozoa</taxon>
        <taxon>Mollusca</taxon>
        <taxon>Gastropoda</taxon>
        <taxon>Heterobranchia</taxon>
        <taxon>Euthyneura</taxon>
        <taxon>Panpulmonata</taxon>
        <taxon>Sacoglossa</taxon>
        <taxon>Placobranchoidea</taxon>
        <taxon>Plakobranchidae</taxon>
        <taxon>Elysia</taxon>
    </lineage>
</organism>
<dbReference type="Gene3D" id="3.40.390.10">
    <property type="entry name" value="Collagenase (Catalytic Domain)"/>
    <property type="match status" value="1"/>
</dbReference>
<dbReference type="GO" id="GO:0005886">
    <property type="term" value="C:plasma membrane"/>
    <property type="evidence" value="ECO:0007669"/>
    <property type="project" value="TreeGrafter"/>
</dbReference>
<accession>A0A433T3A3</accession>
<feature type="non-terminal residue" evidence="2">
    <location>
        <position position="440"/>
    </location>
</feature>
<protein>
    <recommendedName>
        <fullName evidence="1">Peptidase M13 N-terminal domain-containing protein</fullName>
    </recommendedName>
</protein>
<dbReference type="Proteomes" id="UP000271974">
    <property type="component" value="Unassembled WGS sequence"/>
</dbReference>
<dbReference type="Pfam" id="PF05649">
    <property type="entry name" value="Peptidase_M13_N"/>
    <property type="match status" value="1"/>
</dbReference>
<dbReference type="PANTHER" id="PTHR11733:SF167">
    <property type="entry name" value="FI17812P1-RELATED"/>
    <property type="match status" value="1"/>
</dbReference>
<dbReference type="PANTHER" id="PTHR11733">
    <property type="entry name" value="ZINC METALLOPROTEASE FAMILY M13 NEPRILYSIN-RELATED"/>
    <property type="match status" value="1"/>
</dbReference>
<evidence type="ECO:0000259" key="1">
    <source>
        <dbReference type="Pfam" id="PF05649"/>
    </source>
</evidence>
<feature type="domain" description="Peptidase M13 N-terminal" evidence="1">
    <location>
        <begin position="1"/>
        <end position="371"/>
    </location>
</feature>
<reference evidence="2 3" key="1">
    <citation type="submission" date="2019-01" db="EMBL/GenBank/DDBJ databases">
        <title>A draft genome assembly of the solar-powered sea slug Elysia chlorotica.</title>
        <authorList>
            <person name="Cai H."/>
            <person name="Li Q."/>
            <person name="Fang X."/>
            <person name="Li J."/>
            <person name="Curtis N.E."/>
            <person name="Altenburger A."/>
            <person name="Shibata T."/>
            <person name="Feng M."/>
            <person name="Maeda T."/>
            <person name="Schwartz J.A."/>
            <person name="Shigenobu S."/>
            <person name="Lundholm N."/>
            <person name="Nishiyama T."/>
            <person name="Yang H."/>
            <person name="Hasebe M."/>
            <person name="Li S."/>
            <person name="Pierce S.K."/>
            <person name="Wang J."/>
        </authorList>
    </citation>
    <scope>NUCLEOTIDE SEQUENCE [LARGE SCALE GENOMIC DNA]</scope>
    <source>
        <strain evidence="2">EC2010</strain>
        <tissue evidence="2">Whole organism of an adult</tissue>
    </source>
</reference>
<dbReference type="AlphaFoldDB" id="A0A433T3A3"/>
<dbReference type="GO" id="GO:0016485">
    <property type="term" value="P:protein processing"/>
    <property type="evidence" value="ECO:0007669"/>
    <property type="project" value="TreeGrafter"/>
</dbReference>
<proteinExistence type="predicted"/>
<dbReference type="CDD" id="cd08662">
    <property type="entry name" value="M13"/>
    <property type="match status" value="1"/>
</dbReference>
<dbReference type="InterPro" id="IPR008753">
    <property type="entry name" value="Peptidase_M13_N"/>
</dbReference>
<dbReference type="InterPro" id="IPR042089">
    <property type="entry name" value="Peptidase_M13_dom_2"/>
</dbReference>
<dbReference type="SUPFAM" id="SSF55486">
    <property type="entry name" value="Metalloproteases ('zincins'), catalytic domain"/>
    <property type="match status" value="1"/>
</dbReference>
<dbReference type="EMBL" id="RQTK01000693">
    <property type="protein sequence ID" value="RUS76024.1"/>
    <property type="molecule type" value="Genomic_DNA"/>
</dbReference>
<dbReference type="GO" id="GO:0004222">
    <property type="term" value="F:metalloendopeptidase activity"/>
    <property type="evidence" value="ECO:0007669"/>
    <property type="project" value="InterPro"/>
</dbReference>
<dbReference type="OrthoDB" id="6147780at2759"/>
<dbReference type="PROSITE" id="PS51885">
    <property type="entry name" value="NEPRILYSIN"/>
    <property type="match status" value="1"/>
</dbReference>
<dbReference type="InterPro" id="IPR000718">
    <property type="entry name" value="Peptidase_M13"/>
</dbReference>
<dbReference type="STRING" id="188477.A0A433T3A3"/>
<dbReference type="InterPro" id="IPR024079">
    <property type="entry name" value="MetalloPept_cat_dom_sf"/>
</dbReference>
<sequence>MPDGKTRVNSFSILEDKNDEILKSFLAQEATPEDQDYIINAKNYYQSCMDLEKMEEIGLQPYLDTPQAKEFPTLLGRNWTGEASFDLDDVNERYMAASVDPLFSYSVSTDIMNSSRRVITLVDPHLSLSREYLLRPRNDTVLQAFEKRLKDVAVALGADENVAAEDASDVLDLEIQLANITTPQEQRRDFSKMYNPTTLGALRQNYSYLDIPRGVRAAFTLSNVTLDDDQDVTVYFPSFFEKLEGVLAAADKRTLMNLYGFKFAMPRIVGLTKRMREISLEWGKVAMGQMEEPPRWKTCLSATTSVFSFGIAKEFTRRKFSEDSKQYMDVMIQHLKESFRKILEDANWMTDKTKAEAFQKLEAMGRKVGYPDTNFNDEYFSEKYKNLTMSTNNYYQNRLTQFWTGLIEFLRKLKEPIDSNDWAMPPHEVNAYYDPSENEI</sequence>
<gene>
    <name evidence="2" type="ORF">EGW08_016229</name>
</gene>
<keyword evidence="3" id="KW-1185">Reference proteome</keyword>